<comment type="caution">
    <text evidence="1">The sequence shown here is derived from an EMBL/GenBank/DDBJ whole genome shotgun (WGS) entry which is preliminary data.</text>
</comment>
<gene>
    <name evidence="1" type="ORF">NDU88_000265</name>
</gene>
<accession>A0AAV7Q6W2</accession>
<dbReference type="EMBL" id="JANPWB010000010">
    <property type="protein sequence ID" value="KAJ1133790.1"/>
    <property type="molecule type" value="Genomic_DNA"/>
</dbReference>
<evidence type="ECO:0000313" key="1">
    <source>
        <dbReference type="EMBL" id="KAJ1133790.1"/>
    </source>
</evidence>
<evidence type="ECO:0000313" key="2">
    <source>
        <dbReference type="Proteomes" id="UP001066276"/>
    </source>
</evidence>
<dbReference type="AlphaFoldDB" id="A0AAV7Q6W2"/>
<protein>
    <submittedName>
        <fullName evidence="1">Uncharacterized protein</fullName>
    </submittedName>
</protein>
<dbReference type="Proteomes" id="UP001066276">
    <property type="component" value="Chromosome 6"/>
</dbReference>
<organism evidence="1 2">
    <name type="scientific">Pleurodeles waltl</name>
    <name type="common">Iberian ribbed newt</name>
    <dbReference type="NCBI Taxonomy" id="8319"/>
    <lineage>
        <taxon>Eukaryota</taxon>
        <taxon>Metazoa</taxon>
        <taxon>Chordata</taxon>
        <taxon>Craniata</taxon>
        <taxon>Vertebrata</taxon>
        <taxon>Euteleostomi</taxon>
        <taxon>Amphibia</taxon>
        <taxon>Batrachia</taxon>
        <taxon>Caudata</taxon>
        <taxon>Salamandroidea</taxon>
        <taxon>Salamandridae</taxon>
        <taxon>Pleurodelinae</taxon>
        <taxon>Pleurodeles</taxon>
    </lineage>
</organism>
<reference evidence="1" key="1">
    <citation type="journal article" date="2022" name="bioRxiv">
        <title>Sequencing and chromosome-scale assembly of the giantPleurodeles waltlgenome.</title>
        <authorList>
            <person name="Brown T."/>
            <person name="Elewa A."/>
            <person name="Iarovenko S."/>
            <person name="Subramanian E."/>
            <person name="Araus A.J."/>
            <person name="Petzold A."/>
            <person name="Susuki M."/>
            <person name="Suzuki K.-i.T."/>
            <person name="Hayashi T."/>
            <person name="Toyoda A."/>
            <person name="Oliveira C."/>
            <person name="Osipova E."/>
            <person name="Leigh N.D."/>
            <person name="Simon A."/>
            <person name="Yun M.H."/>
        </authorList>
    </citation>
    <scope>NUCLEOTIDE SEQUENCE</scope>
    <source>
        <strain evidence="1">20211129_DDA</strain>
        <tissue evidence="1">Liver</tissue>
    </source>
</reference>
<feature type="non-terminal residue" evidence="1">
    <location>
        <position position="96"/>
    </location>
</feature>
<feature type="non-terminal residue" evidence="1">
    <location>
        <position position="1"/>
    </location>
</feature>
<proteinExistence type="predicted"/>
<keyword evidence="2" id="KW-1185">Reference proteome</keyword>
<sequence>TPAPLTLKSFMSSRHSLLPYSHSCSPAPTIPHVLQAFPAALQSLLLLYTHNPSCAPGTRGSPTVTPAPLTSQSCMSSRHSLLPYSHFCTSNLTTPH</sequence>
<name>A0AAV7Q6W2_PLEWA</name>